<dbReference type="SUPFAM" id="SSF53067">
    <property type="entry name" value="Actin-like ATPase domain"/>
    <property type="match status" value="2"/>
</dbReference>
<dbReference type="GO" id="GO:0046872">
    <property type="term" value="F:metal ion binding"/>
    <property type="evidence" value="ECO:0007669"/>
    <property type="project" value="UniProtKB-KW"/>
</dbReference>
<keyword evidence="10" id="KW-1185">Reference proteome</keyword>
<dbReference type="AlphaFoldDB" id="A0A1W6ML10"/>
<evidence type="ECO:0000256" key="1">
    <source>
        <dbReference type="ARBA" id="ARBA00012156"/>
    </source>
</evidence>
<dbReference type="InterPro" id="IPR043129">
    <property type="entry name" value="ATPase_NBD"/>
</dbReference>
<dbReference type="CDD" id="cd24032">
    <property type="entry name" value="ASKHA_NBD_TsaB"/>
    <property type="match status" value="1"/>
</dbReference>
<dbReference type="PRINTS" id="PR00789">
    <property type="entry name" value="OSIALOPTASE"/>
</dbReference>
<evidence type="ECO:0000256" key="4">
    <source>
        <dbReference type="ARBA" id="ARBA00022723"/>
    </source>
</evidence>
<name>A0A1W6ML10_9FLAO</name>
<dbReference type="Gene3D" id="3.30.420.40">
    <property type="match status" value="2"/>
</dbReference>
<dbReference type="GO" id="GO:0061711">
    <property type="term" value="F:tRNA N(6)-L-threonylcarbamoyladenine synthase activity"/>
    <property type="evidence" value="ECO:0007669"/>
    <property type="project" value="UniProtKB-EC"/>
</dbReference>
<dbReference type="PANTHER" id="PTHR11735:SF11">
    <property type="entry name" value="TRNA THREONYLCARBAMOYLADENOSINE BIOSYNTHESIS PROTEIN TSAB"/>
    <property type="match status" value="1"/>
</dbReference>
<sequence length="226" mass="25145">MHILCIETTSTNCSVALAGESGNFSNSLGISNCIDLIEDQSDNYSHGERLHVFIEQILNRNEIQTKDLSAIAVSAGPGSYTGLRIGVSAAKGLCYALDIPLISIDTLTALSFQNNSDIEKCITFLDARRMEVYARVFQNNLPQTEVEAVVLDQNSFSEYFNEPTVILGTGVSKFEDIIENQNVRIQTSRPTALTMCDLAVEKFRNQEFEKDVAYFEPFYLKEFKAG</sequence>
<keyword evidence="4" id="KW-0479">Metal-binding</keyword>
<evidence type="ECO:0000256" key="3">
    <source>
        <dbReference type="ARBA" id="ARBA00022694"/>
    </source>
</evidence>
<evidence type="ECO:0000313" key="9">
    <source>
        <dbReference type="EMBL" id="ARN78298.1"/>
    </source>
</evidence>
<dbReference type="Proteomes" id="UP000193431">
    <property type="component" value="Chromosome"/>
</dbReference>
<proteinExistence type="predicted"/>
<protein>
    <recommendedName>
        <fullName evidence="1">N(6)-L-threonylcarbamoyladenine synthase</fullName>
        <ecNumber evidence="1">2.3.1.234</ecNumber>
    </recommendedName>
</protein>
<dbReference type="GO" id="GO:0005829">
    <property type="term" value="C:cytosol"/>
    <property type="evidence" value="ECO:0007669"/>
    <property type="project" value="TreeGrafter"/>
</dbReference>
<dbReference type="InterPro" id="IPR017861">
    <property type="entry name" value="KAE1/TsaD"/>
</dbReference>
<keyword evidence="5" id="KW-0408">Iron</keyword>
<evidence type="ECO:0000256" key="6">
    <source>
        <dbReference type="ARBA" id="ARBA00023315"/>
    </source>
</evidence>
<keyword evidence="3" id="KW-0819">tRNA processing</keyword>
<dbReference type="RefSeq" id="WP_085767100.1">
    <property type="nucleotide sequence ID" value="NZ_CP019344.1"/>
</dbReference>
<dbReference type="EMBL" id="CP019344">
    <property type="protein sequence ID" value="ARN78298.1"/>
    <property type="molecule type" value="Genomic_DNA"/>
</dbReference>
<comment type="catalytic activity">
    <reaction evidence="7">
        <text>L-threonylcarbamoyladenylate + adenosine(37) in tRNA = N(6)-L-threonylcarbamoyladenosine(37) in tRNA + AMP + H(+)</text>
        <dbReference type="Rhea" id="RHEA:37059"/>
        <dbReference type="Rhea" id="RHEA-COMP:10162"/>
        <dbReference type="Rhea" id="RHEA-COMP:10163"/>
        <dbReference type="ChEBI" id="CHEBI:15378"/>
        <dbReference type="ChEBI" id="CHEBI:73682"/>
        <dbReference type="ChEBI" id="CHEBI:74411"/>
        <dbReference type="ChEBI" id="CHEBI:74418"/>
        <dbReference type="ChEBI" id="CHEBI:456215"/>
        <dbReference type="EC" id="2.3.1.234"/>
    </reaction>
</comment>
<evidence type="ECO:0000313" key="10">
    <source>
        <dbReference type="Proteomes" id="UP000193431"/>
    </source>
</evidence>
<reference evidence="9 10" key="1">
    <citation type="submission" date="2016-11" db="EMBL/GenBank/DDBJ databases">
        <title>Trade-off between light-utilization and light-protection in marine flavobacteria.</title>
        <authorList>
            <person name="Kumagai Y."/>
        </authorList>
    </citation>
    <scope>NUCLEOTIDE SEQUENCE [LARGE SCALE GENOMIC DNA]</scope>
    <source>
        <strain evidence="9 10">JCM 13191</strain>
    </source>
</reference>
<dbReference type="NCBIfam" id="TIGR03725">
    <property type="entry name" value="T6A_YeaZ"/>
    <property type="match status" value="1"/>
</dbReference>
<evidence type="ECO:0000256" key="5">
    <source>
        <dbReference type="ARBA" id="ARBA00023004"/>
    </source>
</evidence>
<organism evidence="9 10">
    <name type="scientific">Nonlabens spongiae</name>
    <dbReference type="NCBI Taxonomy" id="331648"/>
    <lineage>
        <taxon>Bacteria</taxon>
        <taxon>Pseudomonadati</taxon>
        <taxon>Bacteroidota</taxon>
        <taxon>Flavobacteriia</taxon>
        <taxon>Flavobacteriales</taxon>
        <taxon>Flavobacteriaceae</taxon>
        <taxon>Nonlabens</taxon>
    </lineage>
</organism>
<keyword evidence="6" id="KW-0012">Acyltransferase</keyword>
<dbReference type="Pfam" id="PF00814">
    <property type="entry name" value="TsaD"/>
    <property type="match status" value="1"/>
</dbReference>
<dbReference type="STRING" id="331648.BST97_10025"/>
<feature type="domain" description="Gcp-like" evidence="8">
    <location>
        <begin position="45"/>
        <end position="138"/>
    </location>
</feature>
<dbReference type="InterPro" id="IPR000905">
    <property type="entry name" value="Gcp-like_dom"/>
</dbReference>
<evidence type="ECO:0000256" key="7">
    <source>
        <dbReference type="ARBA" id="ARBA00048117"/>
    </source>
</evidence>
<dbReference type="PANTHER" id="PTHR11735">
    <property type="entry name" value="TRNA N6-ADENOSINE THREONYLCARBAMOYLTRANSFERASE"/>
    <property type="match status" value="1"/>
</dbReference>
<evidence type="ECO:0000259" key="8">
    <source>
        <dbReference type="Pfam" id="PF00814"/>
    </source>
</evidence>
<evidence type="ECO:0000256" key="2">
    <source>
        <dbReference type="ARBA" id="ARBA00022679"/>
    </source>
</evidence>
<accession>A0A1W6ML10</accession>
<dbReference type="GO" id="GO:0002949">
    <property type="term" value="P:tRNA threonylcarbamoyladenosine modification"/>
    <property type="evidence" value="ECO:0007669"/>
    <property type="project" value="InterPro"/>
</dbReference>
<keyword evidence="2 9" id="KW-0808">Transferase</keyword>
<gene>
    <name evidence="9" type="ORF">BST97_10025</name>
</gene>
<dbReference type="EC" id="2.3.1.234" evidence="1"/>
<dbReference type="InterPro" id="IPR022496">
    <property type="entry name" value="T6A_TsaB"/>
</dbReference>
<dbReference type="OrthoDB" id="9784166at2"/>